<dbReference type="Gene3D" id="6.10.140.1380">
    <property type="match status" value="1"/>
</dbReference>
<dbReference type="InterPro" id="IPR002719">
    <property type="entry name" value="RB_B"/>
</dbReference>
<evidence type="ECO:0000256" key="12">
    <source>
        <dbReference type="ARBA" id="ARBA00023306"/>
    </source>
</evidence>
<dbReference type="Gene3D" id="1.10.472.10">
    <property type="entry name" value="Cyclin-like"/>
    <property type="match status" value="2"/>
</dbReference>
<dbReference type="GO" id="GO:0043353">
    <property type="term" value="P:enucleate erythrocyte differentiation"/>
    <property type="evidence" value="ECO:0007669"/>
    <property type="project" value="Ensembl"/>
</dbReference>
<accession>A0A2K5Z1Z8</accession>
<dbReference type="GeneTree" id="ENSGT00950000183202"/>
<evidence type="ECO:0000256" key="13">
    <source>
        <dbReference type="ARBA" id="ARBA00070939"/>
    </source>
</evidence>
<dbReference type="GO" id="GO:0002062">
    <property type="term" value="P:chondrocyte differentiation"/>
    <property type="evidence" value="ECO:0007669"/>
    <property type="project" value="Ensembl"/>
</dbReference>
<evidence type="ECO:0000259" key="16">
    <source>
        <dbReference type="SMART" id="SM00385"/>
    </source>
</evidence>
<dbReference type="SMART" id="SM01369">
    <property type="entry name" value="Rb_C"/>
    <property type="match status" value="1"/>
</dbReference>
<dbReference type="InterPro" id="IPR036915">
    <property type="entry name" value="Cyclin-like_sf"/>
</dbReference>
<evidence type="ECO:0000259" key="17">
    <source>
        <dbReference type="SMART" id="SM01367"/>
    </source>
</evidence>
<dbReference type="GO" id="GO:0051301">
    <property type="term" value="P:cell division"/>
    <property type="evidence" value="ECO:0007669"/>
    <property type="project" value="Ensembl"/>
</dbReference>
<dbReference type="GO" id="GO:0045879">
    <property type="term" value="P:negative regulation of smoothened signaling pathway"/>
    <property type="evidence" value="ECO:0007669"/>
    <property type="project" value="Ensembl"/>
</dbReference>
<dbReference type="InterPro" id="IPR024599">
    <property type="entry name" value="RB_N"/>
</dbReference>
<evidence type="ECO:0000256" key="10">
    <source>
        <dbReference type="ARBA" id="ARBA00023163"/>
    </source>
</evidence>
<dbReference type="InterPro" id="IPR002720">
    <property type="entry name" value="RB_A"/>
</dbReference>
<dbReference type="CDD" id="cd20599">
    <property type="entry name" value="CYCLIN_RB"/>
    <property type="match status" value="1"/>
</dbReference>
<dbReference type="GO" id="GO:0048565">
    <property type="term" value="P:digestive tract development"/>
    <property type="evidence" value="ECO:0007669"/>
    <property type="project" value="Ensembl"/>
</dbReference>
<dbReference type="Proteomes" id="UP000233140">
    <property type="component" value="Unassembled WGS sequence"/>
</dbReference>
<dbReference type="OMA" id="VKDIGCI"/>
<feature type="compositionally biased region" description="Polar residues" evidence="15">
    <location>
        <begin position="582"/>
        <end position="595"/>
    </location>
</feature>
<feature type="region of interest" description="Disordered" evidence="15">
    <location>
        <begin position="573"/>
        <end position="595"/>
    </location>
</feature>
<dbReference type="GO" id="GO:0014009">
    <property type="term" value="P:glial cell proliferation"/>
    <property type="evidence" value="ECO:0007669"/>
    <property type="project" value="Ensembl"/>
</dbReference>
<organism evidence="20 21">
    <name type="scientific">Mandrillus leucophaeus</name>
    <name type="common">Drill</name>
    <name type="synonym">Papio leucophaeus</name>
    <dbReference type="NCBI Taxonomy" id="9568"/>
    <lineage>
        <taxon>Eukaryota</taxon>
        <taxon>Metazoa</taxon>
        <taxon>Chordata</taxon>
        <taxon>Craniata</taxon>
        <taxon>Vertebrata</taxon>
        <taxon>Euteleostomi</taxon>
        <taxon>Mammalia</taxon>
        <taxon>Eutheria</taxon>
        <taxon>Euarchontoglires</taxon>
        <taxon>Primates</taxon>
        <taxon>Haplorrhini</taxon>
        <taxon>Catarrhini</taxon>
        <taxon>Cercopithecidae</taxon>
        <taxon>Cercopithecinae</taxon>
        <taxon>Mandrillus</taxon>
    </lineage>
</organism>
<dbReference type="GO" id="GO:0000082">
    <property type="term" value="P:G1/S transition of mitotic cell cycle"/>
    <property type="evidence" value="ECO:0007669"/>
    <property type="project" value="Ensembl"/>
</dbReference>
<dbReference type="GO" id="GO:0048667">
    <property type="term" value="P:cell morphogenesis involved in neuron differentiation"/>
    <property type="evidence" value="ECO:0007669"/>
    <property type="project" value="Ensembl"/>
</dbReference>
<dbReference type="GO" id="GO:0051402">
    <property type="term" value="P:neuron apoptotic process"/>
    <property type="evidence" value="ECO:0007669"/>
    <property type="project" value="Ensembl"/>
</dbReference>
<dbReference type="GO" id="GO:0050728">
    <property type="term" value="P:negative regulation of inflammatory response"/>
    <property type="evidence" value="ECO:0007669"/>
    <property type="project" value="Ensembl"/>
</dbReference>
<dbReference type="GO" id="GO:0120163">
    <property type="term" value="P:negative regulation of cold-induced thermogenesis"/>
    <property type="evidence" value="ECO:0007669"/>
    <property type="project" value="Ensembl"/>
</dbReference>
<feature type="compositionally biased region" description="Acidic residues" evidence="15">
    <location>
        <begin position="29"/>
        <end position="39"/>
    </location>
</feature>
<dbReference type="InterPro" id="IPR028309">
    <property type="entry name" value="RB_fam"/>
</dbReference>
<protein>
    <recommendedName>
        <fullName evidence="13">Retinoblastoma-associated protein</fullName>
    </recommendedName>
    <alternativeName>
        <fullName evidence="14">pRb</fullName>
    </alternativeName>
</protein>
<dbReference type="GO" id="GO:2000134">
    <property type="term" value="P:negative regulation of G1/S transition of mitotic cell cycle"/>
    <property type="evidence" value="ECO:0007669"/>
    <property type="project" value="Ensembl"/>
</dbReference>
<dbReference type="GO" id="GO:0061676">
    <property type="term" value="F:importin-alpha family protein binding"/>
    <property type="evidence" value="ECO:0007669"/>
    <property type="project" value="Ensembl"/>
</dbReference>
<dbReference type="GO" id="GO:0006366">
    <property type="term" value="P:transcription by RNA polymerase II"/>
    <property type="evidence" value="ECO:0007669"/>
    <property type="project" value="Ensembl"/>
</dbReference>
<dbReference type="GO" id="GO:0045842">
    <property type="term" value="P:positive regulation of mitotic metaphase/anaphase transition"/>
    <property type="evidence" value="ECO:0007669"/>
    <property type="project" value="Ensembl"/>
</dbReference>
<dbReference type="FunFam" id="1.10.472.10:FF:000039">
    <property type="entry name" value="RB transcriptional corepressor 1"/>
    <property type="match status" value="1"/>
</dbReference>
<feature type="region of interest" description="Disordered" evidence="15">
    <location>
        <begin position="823"/>
        <end position="891"/>
    </location>
</feature>
<evidence type="ECO:0000256" key="9">
    <source>
        <dbReference type="ARBA" id="ARBA00023125"/>
    </source>
</evidence>
<dbReference type="GO" id="GO:0071459">
    <property type="term" value="P:protein localization to chromosome, centromeric region"/>
    <property type="evidence" value="ECO:0007669"/>
    <property type="project" value="Ensembl"/>
</dbReference>
<keyword evidence="8" id="KW-0805">Transcription regulation</keyword>
<dbReference type="GO" id="GO:0005737">
    <property type="term" value="C:cytoplasm"/>
    <property type="evidence" value="ECO:0007669"/>
    <property type="project" value="UniProtKB-SubCell"/>
</dbReference>
<dbReference type="SMART" id="SM01367">
    <property type="entry name" value="DUF3452"/>
    <property type="match status" value="1"/>
</dbReference>
<dbReference type="CTD" id="5925"/>
<reference evidence="20" key="1">
    <citation type="submission" date="2025-08" db="UniProtKB">
        <authorList>
            <consortium name="Ensembl"/>
        </authorList>
    </citation>
    <scope>IDENTIFICATION</scope>
</reference>
<evidence type="ECO:0000259" key="18">
    <source>
        <dbReference type="SMART" id="SM01368"/>
    </source>
</evidence>
<dbReference type="SUPFAM" id="SSF47954">
    <property type="entry name" value="Cyclin-like"/>
    <property type="match status" value="2"/>
</dbReference>
<comment type="subcellular location">
    <subcellularLocation>
        <location evidence="2">Cytoplasm</location>
    </subcellularLocation>
    <subcellularLocation>
        <location evidence="1">Nucleus</location>
    </subcellularLocation>
</comment>
<evidence type="ECO:0000256" key="5">
    <source>
        <dbReference type="ARBA" id="ARBA00022491"/>
    </source>
</evidence>
<comment type="similarity">
    <text evidence="3">Belongs to the retinoblastoma protein (RB) family.</text>
</comment>
<feature type="region of interest" description="Disordered" evidence="15">
    <location>
        <begin position="1"/>
        <end position="42"/>
    </location>
</feature>
<dbReference type="AlphaFoldDB" id="A0A2K5Z1Z8"/>
<dbReference type="GO" id="GO:1904028">
    <property type="term" value="P:positive regulation of collagen fibril organization"/>
    <property type="evidence" value="ECO:0007669"/>
    <property type="project" value="Ensembl"/>
</dbReference>
<dbReference type="GO" id="GO:0034088">
    <property type="term" value="P:maintenance of mitotic sister chromatid cohesion"/>
    <property type="evidence" value="ECO:0007669"/>
    <property type="project" value="Ensembl"/>
</dbReference>
<dbReference type="Pfam" id="PF08934">
    <property type="entry name" value="Rb_C"/>
    <property type="match status" value="1"/>
</dbReference>
<dbReference type="SMART" id="SM00385">
    <property type="entry name" value="CYCLIN"/>
    <property type="match status" value="1"/>
</dbReference>
<evidence type="ECO:0000256" key="11">
    <source>
        <dbReference type="ARBA" id="ARBA00023242"/>
    </source>
</evidence>
<keyword evidence="4" id="KW-0963">Cytoplasm</keyword>
<evidence type="ECO:0000256" key="1">
    <source>
        <dbReference type="ARBA" id="ARBA00004123"/>
    </source>
</evidence>
<keyword evidence="12" id="KW-0131">Cell cycle</keyword>
<dbReference type="GO" id="GO:0061793">
    <property type="term" value="C:chromatin lock complex"/>
    <property type="evidence" value="ECO:0007669"/>
    <property type="project" value="Ensembl"/>
</dbReference>
<dbReference type="GO" id="GO:0045944">
    <property type="term" value="P:positive regulation of transcription by RNA polymerase II"/>
    <property type="evidence" value="ECO:0007669"/>
    <property type="project" value="Ensembl"/>
</dbReference>
<dbReference type="GO" id="GO:0000122">
    <property type="term" value="P:negative regulation of transcription by RNA polymerase II"/>
    <property type="evidence" value="ECO:0007669"/>
    <property type="project" value="Ensembl"/>
</dbReference>
<dbReference type="GO" id="GO:0042802">
    <property type="term" value="F:identical protein binding"/>
    <property type="evidence" value="ECO:0007669"/>
    <property type="project" value="Ensembl"/>
</dbReference>
<dbReference type="GO" id="GO:0045445">
    <property type="term" value="P:myoblast differentiation"/>
    <property type="evidence" value="ECO:0007669"/>
    <property type="project" value="Ensembl"/>
</dbReference>
<dbReference type="GO" id="GO:0007224">
    <property type="term" value="P:smoothened signaling pathway"/>
    <property type="evidence" value="ECO:0007669"/>
    <property type="project" value="Ensembl"/>
</dbReference>
<keyword evidence="9" id="KW-0238">DNA-binding</keyword>
<evidence type="ECO:0000256" key="4">
    <source>
        <dbReference type="ARBA" id="ARBA00022490"/>
    </source>
</evidence>
<dbReference type="GO" id="GO:0031507">
    <property type="term" value="P:heterochromatin formation"/>
    <property type="evidence" value="ECO:0007669"/>
    <property type="project" value="Ensembl"/>
</dbReference>
<feature type="compositionally biased region" description="Basic and acidic residues" evidence="15">
    <location>
        <begin position="878"/>
        <end position="891"/>
    </location>
</feature>
<evidence type="ECO:0000313" key="20">
    <source>
        <dbReference type="Ensembl" id="ENSMLEP00000021847.1"/>
    </source>
</evidence>
<dbReference type="GeneID" id="105552849"/>
<dbReference type="STRING" id="9568.ENSMLEP00000021847"/>
<dbReference type="GO" id="GO:0003180">
    <property type="term" value="P:aortic valve morphogenesis"/>
    <property type="evidence" value="ECO:0007669"/>
    <property type="project" value="Ensembl"/>
</dbReference>
<evidence type="ECO:0000256" key="14">
    <source>
        <dbReference type="ARBA" id="ARBA00081114"/>
    </source>
</evidence>
<evidence type="ECO:0000256" key="7">
    <source>
        <dbReference type="ARBA" id="ARBA00022853"/>
    </source>
</evidence>
<dbReference type="GO" id="GO:0001894">
    <property type="term" value="P:tissue homeostasis"/>
    <property type="evidence" value="ECO:0007669"/>
    <property type="project" value="Ensembl"/>
</dbReference>
<dbReference type="GO" id="GO:1904761">
    <property type="term" value="P:negative regulation of myofibroblast differentiation"/>
    <property type="evidence" value="ECO:0007669"/>
    <property type="project" value="Ensembl"/>
</dbReference>
<dbReference type="InterPro" id="IPR015030">
    <property type="entry name" value="RB_C"/>
</dbReference>
<dbReference type="GO" id="GO:0050673">
    <property type="term" value="P:epithelial cell proliferation"/>
    <property type="evidence" value="ECO:0007669"/>
    <property type="project" value="Ensembl"/>
</dbReference>
<evidence type="ECO:0000313" key="21">
    <source>
        <dbReference type="Proteomes" id="UP000233140"/>
    </source>
</evidence>
<dbReference type="OrthoDB" id="844594at2759"/>
<dbReference type="GO" id="GO:0042551">
    <property type="term" value="P:neuron maturation"/>
    <property type="evidence" value="ECO:0007669"/>
    <property type="project" value="Ensembl"/>
</dbReference>
<dbReference type="FunFam" id="1.10.472.140:FF:000002">
    <property type="entry name" value="RB transcriptional corepressor 1"/>
    <property type="match status" value="1"/>
</dbReference>
<dbReference type="KEGG" id="mleu:105552849"/>
<gene>
    <name evidence="20" type="primary">RB1</name>
</gene>
<dbReference type="GO" id="GO:0008024">
    <property type="term" value="C:cyclin/CDK positive transcription elongation factor complex"/>
    <property type="evidence" value="ECO:0007669"/>
    <property type="project" value="Ensembl"/>
</dbReference>
<dbReference type="SMART" id="SM01368">
    <property type="entry name" value="RB_A"/>
    <property type="match status" value="1"/>
</dbReference>
<evidence type="ECO:0000256" key="15">
    <source>
        <dbReference type="SAM" id="MobiDB-lite"/>
    </source>
</evidence>
<dbReference type="GO" id="GO:0032869">
    <property type="term" value="P:cellular response to insulin stimulus"/>
    <property type="evidence" value="ECO:0007669"/>
    <property type="project" value="Ensembl"/>
</dbReference>
<proteinExistence type="inferred from homology"/>
<dbReference type="Ensembl" id="ENSMLET00000045351.1">
    <property type="protein sequence ID" value="ENSMLEP00000021847.1"/>
    <property type="gene ID" value="ENSMLEG00000035121.1"/>
</dbReference>
<dbReference type="GO" id="GO:0000785">
    <property type="term" value="C:chromatin"/>
    <property type="evidence" value="ECO:0007669"/>
    <property type="project" value="TreeGrafter"/>
</dbReference>
<evidence type="ECO:0000256" key="3">
    <source>
        <dbReference type="ARBA" id="ARBA00009475"/>
    </source>
</evidence>
<keyword evidence="11" id="KW-0539">Nucleus</keyword>
<dbReference type="Gene3D" id="1.10.472.140">
    <property type="match status" value="1"/>
</dbReference>
<dbReference type="FunFam" id="1.10.472.10:FF:000033">
    <property type="entry name" value="retinoblastoma-associated protein isoform X1"/>
    <property type="match status" value="1"/>
</dbReference>
<dbReference type="GO" id="GO:0019900">
    <property type="term" value="F:kinase binding"/>
    <property type="evidence" value="ECO:0007669"/>
    <property type="project" value="Ensembl"/>
</dbReference>
<dbReference type="GO" id="GO:0034349">
    <property type="term" value="P:glial cell apoptotic process"/>
    <property type="evidence" value="ECO:0007669"/>
    <property type="project" value="Ensembl"/>
</dbReference>
<dbReference type="InterPro" id="IPR013763">
    <property type="entry name" value="Cyclin-like_dom"/>
</dbReference>
<dbReference type="GO" id="GO:0016605">
    <property type="term" value="C:PML body"/>
    <property type="evidence" value="ECO:0007669"/>
    <property type="project" value="Ensembl"/>
</dbReference>
<dbReference type="GO" id="GO:0005819">
    <property type="term" value="C:spindle"/>
    <property type="evidence" value="ECO:0007669"/>
    <property type="project" value="Ensembl"/>
</dbReference>
<dbReference type="GO" id="GO:0051146">
    <property type="term" value="P:striated muscle cell differentiation"/>
    <property type="evidence" value="ECO:0007669"/>
    <property type="project" value="Ensembl"/>
</dbReference>
<evidence type="ECO:0000256" key="8">
    <source>
        <dbReference type="ARBA" id="ARBA00023015"/>
    </source>
</evidence>
<dbReference type="GO" id="GO:0030308">
    <property type="term" value="P:negative regulation of cell growth"/>
    <property type="evidence" value="ECO:0007669"/>
    <property type="project" value="Ensembl"/>
</dbReference>
<feature type="domain" description="Retinoblastoma-associated protein N-terminal" evidence="17">
    <location>
        <begin position="103"/>
        <end position="211"/>
    </location>
</feature>
<dbReference type="Pfam" id="PF01858">
    <property type="entry name" value="RB_A"/>
    <property type="match status" value="1"/>
</dbReference>
<dbReference type="Gene3D" id="6.10.250.530">
    <property type="match status" value="1"/>
</dbReference>
<reference evidence="20" key="2">
    <citation type="submission" date="2025-09" db="UniProtKB">
        <authorList>
            <consortium name="Ensembl"/>
        </authorList>
    </citation>
    <scope>IDENTIFICATION</scope>
</reference>
<evidence type="ECO:0000256" key="6">
    <source>
        <dbReference type="ARBA" id="ARBA00022553"/>
    </source>
</evidence>
<dbReference type="PANTHER" id="PTHR13742:SF36">
    <property type="entry name" value="RETINOBLASTOMA-ASSOCIATED PROTEIN"/>
    <property type="match status" value="1"/>
</dbReference>
<evidence type="ECO:0000259" key="19">
    <source>
        <dbReference type="SMART" id="SM01369"/>
    </source>
</evidence>
<dbReference type="GO" id="GO:0061629">
    <property type="term" value="F:RNA polymerase II-specific DNA-binding transcription factor binding"/>
    <property type="evidence" value="ECO:0007669"/>
    <property type="project" value="Ensembl"/>
</dbReference>
<sequence>MPPKTPRKTTAAAAAAAAEPPAPPPPPPPEEDPEQDSGPEDLPLVRLEFEETEEPDFTALCQKLKIPDHVRERAWLTWEKVSSVDGVLGGYIQKKKELWGICIFIAAVDLDEMPFTFTELQKNIEISVHKFFNLLKEIDTSTKVDNAMSRLLKKYDVLFALFSKLERTCELIYLTQPSSSISTEINSTLVLKVSWITFLLAKETAVIPINGSPRTPRRGQNRSARIAKQLENDTRIIEVLCKEHECNIDEVKNVYFKNFIPFMNSLGLVTSNGLPEVESLSKRYEEIYLKNKDLDARLFLDHDKTLQTDSIDSFETQRTPRKSNLDEEVNVIPPHTPVRTVMNTIQQLMMILNSASDQPSENLISYFNNCTVNPKESILKRVKDIGYIFKEKFAKAVGQGCVEIGSQRYKLGVRLYYRVMESMLKSEEERLSIQNFSKLLNDNIFHMSLLACALEVVMATYSRSTSQNLDSGTDLSFPWILNVLNLKAFDFYKVIESFIKAEGNLTREMIKHLERCEHRIMESLAWLSDSPLFDLIKQSKDREGPTDHFESACPLNLPLQNNHTAADMYLSPVRSPKKKGSTTRVNSTANAETQATSAFQTQKPLKSTSLSLFYKKVYRLAYLRLNTLCERLLSEHPELEHIIWTLFQHTLQNEYELMRDRHLDQIMMCSMYGICKVKNIDLKFKIIVTAYKDLPHAVQETFKRVLIKEEEYDSIIVFYNSVFMQRLKTNILQYASTRPPTLSPIPHIPRSPYKFPSSPLRIPGGNIYISPLKSPYKISEGLPTPTKMTPRSRILVSIGESFGTSEKFQKINQMVCNSDRVLKRSAEGSNPPKPLKKLRFDIEGSDEADGSKHLPGESKFQQKLAEMTSTRTRMQKQKMNDSMDTSNKEEK</sequence>
<dbReference type="Pfam" id="PF01857">
    <property type="entry name" value="RB_B"/>
    <property type="match status" value="1"/>
</dbReference>
<keyword evidence="6" id="KW-0597">Phosphoprotein</keyword>
<dbReference type="GO" id="GO:0007265">
    <property type="term" value="P:Ras protein signal transduction"/>
    <property type="evidence" value="ECO:0007669"/>
    <property type="project" value="Ensembl"/>
</dbReference>
<dbReference type="GO" id="GO:0097718">
    <property type="term" value="F:disordered domain specific binding"/>
    <property type="evidence" value="ECO:0007669"/>
    <property type="project" value="Ensembl"/>
</dbReference>
<keyword evidence="10" id="KW-0804">Transcription</keyword>
<dbReference type="GO" id="GO:0050680">
    <property type="term" value="P:negative regulation of epithelial cell proliferation"/>
    <property type="evidence" value="ECO:0007669"/>
    <property type="project" value="Ensembl"/>
</dbReference>
<dbReference type="GO" id="GO:0097284">
    <property type="term" value="P:hepatocyte apoptotic process"/>
    <property type="evidence" value="ECO:0007669"/>
    <property type="project" value="Ensembl"/>
</dbReference>
<dbReference type="GO" id="GO:0051219">
    <property type="term" value="F:phosphoprotein binding"/>
    <property type="evidence" value="ECO:0007669"/>
    <property type="project" value="Ensembl"/>
</dbReference>
<feature type="domain" description="Retinoblastoma-associated protein A-box" evidence="18">
    <location>
        <begin position="336"/>
        <end position="536"/>
    </location>
</feature>
<dbReference type="GO" id="GO:0031134">
    <property type="term" value="P:sister chromatid biorientation"/>
    <property type="evidence" value="ECO:0007669"/>
    <property type="project" value="Ensembl"/>
</dbReference>
<dbReference type="PANTHER" id="PTHR13742">
    <property type="entry name" value="RETINOBLASTOMA-ASSOCIATED PROTEIN RB -RELATED"/>
    <property type="match status" value="1"/>
</dbReference>
<dbReference type="RefSeq" id="XP_011854016.1">
    <property type="nucleotide sequence ID" value="XM_011998626.1"/>
</dbReference>
<dbReference type="GO" id="GO:0071466">
    <property type="term" value="P:cellular response to xenobiotic stimulus"/>
    <property type="evidence" value="ECO:0007669"/>
    <property type="project" value="Ensembl"/>
</dbReference>
<dbReference type="GO" id="GO:0060253">
    <property type="term" value="P:negative regulation of glial cell proliferation"/>
    <property type="evidence" value="ECO:0007669"/>
    <property type="project" value="Ensembl"/>
</dbReference>
<dbReference type="GO" id="GO:0000977">
    <property type="term" value="F:RNA polymerase II transcription regulatory region sequence-specific DNA binding"/>
    <property type="evidence" value="ECO:0007669"/>
    <property type="project" value="TreeGrafter"/>
</dbReference>
<dbReference type="GO" id="GO:0031175">
    <property type="term" value="P:neuron projection development"/>
    <property type="evidence" value="ECO:0007669"/>
    <property type="project" value="Ensembl"/>
</dbReference>
<dbReference type="GO" id="GO:0031625">
    <property type="term" value="F:ubiquitin protein ligase binding"/>
    <property type="evidence" value="ECO:0007669"/>
    <property type="project" value="Ensembl"/>
</dbReference>
<dbReference type="GO" id="GO:0045651">
    <property type="term" value="P:positive regulation of macrophage differentiation"/>
    <property type="evidence" value="ECO:0007669"/>
    <property type="project" value="Ensembl"/>
</dbReference>
<dbReference type="GO" id="GO:0035914">
    <property type="term" value="P:skeletal muscle cell differentiation"/>
    <property type="evidence" value="ECO:0007669"/>
    <property type="project" value="Ensembl"/>
</dbReference>
<keyword evidence="7" id="KW-0156">Chromatin regulator</keyword>
<evidence type="ECO:0000256" key="2">
    <source>
        <dbReference type="ARBA" id="ARBA00004496"/>
    </source>
</evidence>
<feature type="domain" description="Retinoblastoma-associated protein C-terminal" evidence="19">
    <location>
        <begin position="731"/>
        <end position="890"/>
    </location>
</feature>
<keyword evidence="21" id="KW-1185">Reference proteome</keyword>
<feature type="domain" description="Cyclin-like" evidence="16">
    <location>
        <begin position="623"/>
        <end position="724"/>
    </location>
</feature>
<dbReference type="GO" id="GO:0035189">
    <property type="term" value="C:Rb-E2F complex"/>
    <property type="evidence" value="ECO:0007669"/>
    <property type="project" value="Ensembl"/>
</dbReference>
<name>A0A2K5Z1Z8_MANLE</name>
<keyword evidence="5" id="KW-0678">Repressor</keyword>